<dbReference type="Proteomes" id="UP000663844">
    <property type="component" value="Unassembled WGS sequence"/>
</dbReference>
<accession>A0A820PKI5</accession>
<protein>
    <submittedName>
        <fullName evidence="1">Uncharacterized protein</fullName>
    </submittedName>
</protein>
<proteinExistence type="predicted"/>
<dbReference type="EMBL" id="CAJOAZ010027433">
    <property type="protein sequence ID" value="CAF4409796.1"/>
    <property type="molecule type" value="Genomic_DNA"/>
</dbReference>
<organism evidence="1 2">
    <name type="scientific">Adineta steineri</name>
    <dbReference type="NCBI Taxonomy" id="433720"/>
    <lineage>
        <taxon>Eukaryota</taxon>
        <taxon>Metazoa</taxon>
        <taxon>Spiralia</taxon>
        <taxon>Gnathifera</taxon>
        <taxon>Rotifera</taxon>
        <taxon>Eurotatoria</taxon>
        <taxon>Bdelloidea</taxon>
        <taxon>Adinetida</taxon>
        <taxon>Adinetidae</taxon>
        <taxon>Adineta</taxon>
    </lineage>
</organism>
<evidence type="ECO:0000313" key="1">
    <source>
        <dbReference type="EMBL" id="CAF4409796.1"/>
    </source>
</evidence>
<sequence>MVDQLITIREKQAEVYEEQLMLEVRVLCQFLPENFNLLQNFISPINSVSLNNEQKSIQLKNERIKIIKEAKRKWLHLYLWAHETKLQEYDLQYQEVLKQLETILSNNNINTDGVNLLNNINQYMSYRTNRMKQD</sequence>
<feature type="non-terminal residue" evidence="1">
    <location>
        <position position="134"/>
    </location>
</feature>
<dbReference type="AlphaFoldDB" id="A0A820PKI5"/>
<name>A0A820PKI5_9BILA</name>
<evidence type="ECO:0000313" key="2">
    <source>
        <dbReference type="Proteomes" id="UP000663844"/>
    </source>
</evidence>
<reference evidence="1" key="1">
    <citation type="submission" date="2021-02" db="EMBL/GenBank/DDBJ databases">
        <authorList>
            <person name="Nowell W R."/>
        </authorList>
    </citation>
    <scope>NUCLEOTIDE SEQUENCE</scope>
</reference>
<gene>
    <name evidence="1" type="ORF">OXD698_LOCUS51963</name>
</gene>
<comment type="caution">
    <text evidence="1">The sequence shown here is derived from an EMBL/GenBank/DDBJ whole genome shotgun (WGS) entry which is preliminary data.</text>
</comment>